<evidence type="ECO:0000313" key="4">
    <source>
        <dbReference type="Proteomes" id="UP000243650"/>
    </source>
</evidence>
<name>A0A2P6MJM7_ALKUR</name>
<evidence type="ECO:0000256" key="1">
    <source>
        <dbReference type="ARBA" id="ARBA00023118"/>
    </source>
</evidence>
<keyword evidence="4" id="KW-1185">Reference proteome</keyword>
<keyword evidence="3" id="KW-0808">Transferase</keyword>
<dbReference type="Proteomes" id="UP000243650">
    <property type="component" value="Unassembled WGS sequence"/>
</dbReference>
<dbReference type="RefSeq" id="WP_105958109.1">
    <property type="nucleotide sequence ID" value="NZ_PVNS01000003.1"/>
</dbReference>
<dbReference type="CDD" id="cd05400">
    <property type="entry name" value="NT_2-5OAS_ClassI-CCAase"/>
    <property type="match status" value="1"/>
</dbReference>
<sequence>MMEVKSYFSDFLTSIRLTENQVNDLKIGHNTLRDRLLEDEDTSSIIVNTFLQGSYRRATAVRPKNGSKSDVDVIVVTNLDKDDYTPQRALDLFLPFLEKYYKDKYKMQGRSIGIELSYVELDLVITSAPSEAQKELLKTESVSKSFALNEVENWSLSKSWSMKTQKVVDEPTWKTEPLLIPDREAGIWEKTDPLAQIEWTWNKNATCNGHYVNVVKALKWWKKLNPAPKYPKGYPLEHLIGLCCPDHTDSIANGVTFTLENIVSNHPKKPILEDHGVPEHDVFKRITEEEYKEFYDLVKEAASIARQALDSTDKVESIELWGKLFGSKFPPPPKAQKSGFTPRTEPTESVSGGRFGCQ</sequence>
<gene>
    <name evidence="3" type="ORF">C6I21_03785</name>
</gene>
<dbReference type="GO" id="GO:0016779">
    <property type="term" value="F:nucleotidyltransferase activity"/>
    <property type="evidence" value="ECO:0007669"/>
    <property type="project" value="InterPro"/>
</dbReference>
<dbReference type="GO" id="GO:0051607">
    <property type="term" value="P:defense response to virus"/>
    <property type="evidence" value="ECO:0007669"/>
    <property type="project" value="UniProtKB-KW"/>
</dbReference>
<accession>A0A2P6MJM7</accession>
<reference evidence="3 4" key="1">
    <citation type="submission" date="2018-03" db="EMBL/GenBank/DDBJ databases">
        <title>Bacillus urumqiensis sp. nov., a moderately haloalkaliphilic bacterium isolated from a salt lake.</title>
        <authorList>
            <person name="Zhao B."/>
            <person name="Liao Z."/>
        </authorList>
    </citation>
    <scope>NUCLEOTIDE SEQUENCE [LARGE SCALE GENOMIC DNA]</scope>
    <source>
        <strain evidence="3 4">BZ-SZ-XJ18</strain>
    </source>
</reference>
<protein>
    <submittedName>
        <fullName evidence="3">Nucleotidyltransferase</fullName>
    </submittedName>
</protein>
<dbReference type="Pfam" id="PF18144">
    <property type="entry name" value="SMODS"/>
    <property type="match status" value="1"/>
</dbReference>
<dbReference type="InterPro" id="IPR006116">
    <property type="entry name" value="NT_2-5OAS_ClassI-CCAase"/>
</dbReference>
<keyword evidence="1" id="KW-0051">Antiviral defense</keyword>
<dbReference type="AlphaFoldDB" id="A0A2P6MJM7"/>
<evidence type="ECO:0000256" key="2">
    <source>
        <dbReference type="SAM" id="MobiDB-lite"/>
    </source>
</evidence>
<dbReference type="InterPro" id="IPR043519">
    <property type="entry name" value="NT_sf"/>
</dbReference>
<proteinExistence type="predicted"/>
<dbReference type="Gene3D" id="3.30.460.10">
    <property type="entry name" value="Beta Polymerase, domain 2"/>
    <property type="match status" value="1"/>
</dbReference>
<dbReference type="EMBL" id="PVNS01000003">
    <property type="protein sequence ID" value="PRO66471.1"/>
    <property type="molecule type" value="Genomic_DNA"/>
</dbReference>
<organism evidence="3 4">
    <name type="scientific">Alkalicoccus urumqiensis</name>
    <name type="common">Bacillus urumqiensis</name>
    <dbReference type="NCBI Taxonomy" id="1548213"/>
    <lineage>
        <taxon>Bacteria</taxon>
        <taxon>Bacillati</taxon>
        <taxon>Bacillota</taxon>
        <taxon>Bacilli</taxon>
        <taxon>Bacillales</taxon>
        <taxon>Bacillaceae</taxon>
        <taxon>Alkalicoccus</taxon>
    </lineage>
</organism>
<dbReference type="SUPFAM" id="SSF81301">
    <property type="entry name" value="Nucleotidyltransferase"/>
    <property type="match status" value="1"/>
</dbReference>
<comment type="caution">
    <text evidence="3">The sequence shown here is derived from an EMBL/GenBank/DDBJ whole genome shotgun (WGS) entry which is preliminary data.</text>
</comment>
<dbReference type="OrthoDB" id="7572058at2"/>
<evidence type="ECO:0000313" key="3">
    <source>
        <dbReference type="EMBL" id="PRO66471.1"/>
    </source>
</evidence>
<feature type="region of interest" description="Disordered" evidence="2">
    <location>
        <begin position="328"/>
        <end position="358"/>
    </location>
</feature>